<name>A2E1W0_TRIV3</name>
<keyword evidence="3" id="KW-1185">Reference proteome</keyword>
<evidence type="ECO:0000256" key="1">
    <source>
        <dbReference type="SAM" id="Phobius"/>
    </source>
</evidence>
<organism evidence="2 3">
    <name type="scientific">Trichomonas vaginalis (strain ATCC PRA-98 / G3)</name>
    <dbReference type="NCBI Taxonomy" id="412133"/>
    <lineage>
        <taxon>Eukaryota</taxon>
        <taxon>Metamonada</taxon>
        <taxon>Parabasalia</taxon>
        <taxon>Trichomonadida</taxon>
        <taxon>Trichomonadidae</taxon>
        <taxon>Trichomonas</taxon>
    </lineage>
</organism>
<dbReference type="VEuPathDB" id="TrichDB:TVAGG3_0036570"/>
<evidence type="ECO:0000313" key="3">
    <source>
        <dbReference type="Proteomes" id="UP000001542"/>
    </source>
</evidence>
<dbReference type="VEuPathDB" id="TrichDB:TVAG_164180"/>
<keyword evidence="1" id="KW-0812">Transmembrane</keyword>
<feature type="transmembrane region" description="Helical" evidence="1">
    <location>
        <begin position="32"/>
        <end position="51"/>
    </location>
</feature>
<reference evidence="2" key="2">
    <citation type="journal article" date="2007" name="Science">
        <title>Draft genome sequence of the sexually transmitted pathogen Trichomonas vaginalis.</title>
        <authorList>
            <person name="Carlton J.M."/>
            <person name="Hirt R.P."/>
            <person name="Silva J.C."/>
            <person name="Delcher A.L."/>
            <person name="Schatz M."/>
            <person name="Zhao Q."/>
            <person name="Wortman J.R."/>
            <person name="Bidwell S.L."/>
            <person name="Alsmark U.C.M."/>
            <person name="Besteiro S."/>
            <person name="Sicheritz-Ponten T."/>
            <person name="Noel C.J."/>
            <person name="Dacks J.B."/>
            <person name="Foster P.G."/>
            <person name="Simillion C."/>
            <person name="Van de Peer Y."/>
            <person name="Miranda-Saavedra D."/>
            <person name="Barton G.J."/>
            <person name="Westrop G.D."/>
            <person name="Mueller S."/>
            <person name="Dessi D."/>
            <person name="Fiori P.L."/>
            <person name="Ren Q."/>
            <person name="Paulsen I."/>
            <person name="Zhang H."/>
            <person name="Bastida-Corcuera F.D."/>
            <person name="Simoes-Barbosa A."/>
            <person name="Brown M.T."/>
            <person name="Hayes R.D."/>
            <person name="Mukherjee M."/>
            <person name="Okumura C.Y."/>
            <person name="Schneider R."/>
            <person name="Smith A.J."/>
            <person name="Vanacova S."/>
            <person name="Villalvazo M."/>
            <person name="Haas B.J."/>
            <person name="Pertea M."/>
            <person name="Feldblyum T.V."/>
            <person name="Utterback T.R."/>
            <person name="Shu C.L."/>
            <person name="Osoegawa K."/>
            <person name="de Jong P.J."/>
            <person name="Hrdy I."/>
            <person name="Horvathova L."/>
            <person name="Zubacova Z."/>
            <person name="Dolezal P."/>
            <person name="Malik S.B."/>
            <person name="Logsdon J.M. Jr."/>
            <person name="Henze K."/>
            <person name="Gupta A."/>
            <person name="Wang C.C."/>
            <person name="Dunne R.L."/>
            <person name="Upcroft J.A."/>
            <person name="Upcroft P."/>
            <person name="White O."/>
            <person name="Salzberg S.L."/>
            <person name="Tang P."/>
            <person name="Chiu C.-H."/>
            <person name="Lee Y.-S."/>
            <person name="Embley T.M."/>
            <person name="Coombs G.H."/>
            <person name="Mottram J.C."/>
            <person name="Tachezy J."/>
            <person name="Fraser-Liggett C.M."/>
            <person name="Johnson P.J."/>
        </authorList>
    </citation>
    <scope>NUCLEOTIDE SEQUENCE [LARGE SCALE GENOMIC DNA]</scope>
    <source>
        <strain evidence="2">G3</strain>
    </source>
</reference>
<gene>
    <name evidence="2" type="ORF">TVAG_164180</name>
</gene>
<protein>
    <submittedName>
        <fullName evidence="2">Uncharacterized protein</fullName>
    </submittedName>
</protein>
<proteinExistence type="predicted"/>
<reference evidence="2" key="1">
    <citation type="submission" date="2006-10" db="EMBL/GenBank/DDBJ databases">
        <authorList>
            <person name="Amadeo P."/>
            <person name="Zhao Q."/>
            <person name="Wortman J."/>
            <person name="Fraser-Liggett C."/>
            <person name="Carlton J."/>
        </authorList>
    </citation>
    <scope>NUCLEOTIDE SEQUENCE</scope>
    <source>
        <strain evidence="2">G3</strain>
    </source>
</reference>
<evidence type="ECO:0000313" key="2">
    <source>
        <dbReference type="EMBL" id="EAY13309.1"/>
    </source>
</evidence>
<dbReference type="KEGG" id="tva:4771281"/>
<dbReference type="AlphaFoldDB" id="A2E1W0"/>
<dbReference type="InParanoid" id="A2E1W0"/>
<keyword evidence="1" id="KW-1133">Transmembrane helix</keyword>
<feature type="transmembrane region" description="Helical" evidence="1">
    <location>
        <begin position="90"/>
        <end position="110"/>
    </location>
</feature>
<dbReference type="SMR" id="A2E1W0"/>
<accession>A2E1W0</accession>
<keyword evidence="1" id="KW-0472">Membrane</keyword>
<sequence length="111" mass="12247">MFPGGPNPIQQMFPPMSAPRPPKVYEPKYFEGLLKSLVAILVGAISLILNVPIKEASLTWLSIHVGISFLLHLTGLSAKFDFAEECSVLFSHFVAMVLVYIITYNVILALN</sequence>
<dbReference type="RefSeq" id="XP_001325532.1">
    <property type="nucleotide sequence ID" value="XM_001325497.1"/>
</dbReference>
<dbReference type="Proteomes" id="UP000001542">
    <property type="component" value="Unassembled WGS sequence"/>
</dbReference>
<feature type="transmembrane region" description="Helical" evidence="1">
    <location>
        <begin position="58"/>
        <end position="78"/>
    </location>
</feature>
<dbReference type="EMBL" id="DS113287">
    <property type="protein sequence ID" value="EAY13309.1"/>
    <property type="molecule type" value="Genomic_DNA"/>
</dbReference>